<gene>
    <name evidence="1" type="ORF">DPEC_G00345050</name>
</gene>
<proteinExistence type="predicted"/>
<evidence type="ECO:0000313" key="1">
    <source>
        <dbReference type="EMBL" id="KAJ7985880.1"/>
    </source>
</evidence>
<evidence type="ECO:0000313" key="2">
    <source>
        <dbReference type="Proteomes" id="UP001157502"/>
    </source>
</evidence>
<accession>A0ACC2F3J7</accession>
<dbReference type="EMBL" id="CM055762">
    <property type="protein sequence ID" value="KAJ7985880.1"/>
    <property type="molecule type" value="Genomic_DNA"/>
</dbReference>
<dbReference type="Proteomes" id="UP001157502">
    <property type="component" value="Chromosome 35"/>
</dbReference>
<reference evidence="1" key="1">
    <citation type="submission" date="2021-05" db="EMBL/GenBank/DDBJ databases">
        <authorList>
            <person name="Pan Q."/>
            <person name="Jouanno E."/>
            <person name="Zahm M."/>
            <person name="Klopp C."/>
            <person name="Cabau C."/>
            <person name="Louis A."/>
            <person name="Berthelot C."/>
            <person name="Parey E."/>
            <person name="Roest Crollius H."/>
            <person name="Montfort J."/>
            <person name="Robinson-Rechavi M."/>
            <person name="Bouchez O."/>
            <person name="Lampietro C."/>
            <person name="Lopez Roques C."/>
            <person name="Donnadieu C."/>
            <person name="Postlethwait J."/>
            <person name="Bobe J."/>
            <person name="Dillon D."/>
            <person name="Chandos A."/>
            <person name="von Hippel F."/>
            <person name="Guiguen Y."/>
        </authorList>
    </citation>
    <scope>NUCLEOTIDE SEQUENCE</scope>
    <source>
        <strain evidence="1">YG-Jan2019</strain>
    </source>
</reference>
<sequence length="182" mass="21350">MLTSWSTTQIYTFLSHCRLQKEDLVNMIGKILAHFLSSTDDFTEDDKPYKEFIEVEAGEWVIINVQENYHLTEDPFENLLIEHPSMSVYQVRSQNSDDEDLSSDEEDSRWSLPIKQCMSWRLAALGIILPCHTHLLAVQQARIYRERKTLTRSALHRQNLAKTRFSPSDRRHGPFKQPCQRL</sequence>
<organism evidence="1 2">
    <name type="scientific">Dallia pectoralis</name>
    <name type="common">Alaska blackfish</name>
    <dbReference type="NCBI Taxonomy" id="75939"/>
    <lineage>
        <taxon>Eukaryota</taxon>
        <taxon>Metazoa</taxon>
        <taxon>Chordata</taxon>
        <taxon>Craniata</taxon>
        <taxon>Vertebrata</taxon>
        <taxon>Euteleostomi</taxon>
        <taxon>Actinopterygii</taxon>
        <taxon>Neopterygii</taxon>
        <taxon>Teleostei</taxon>
        <taxon>Protacanthopterygii</taxon>
        <taxon>Esociformes</taxon>
        <taxon>Umbridae</taxon>
        <taxon>Dallia</taxon>
    </lineage>
</organism>
<protein>
    <submittedName>
        <fullName evidence="1">Uncharacterized protein</fullName>
    </submittedName>
</protein>
<name>A0ACC2F3J7_DALPE</name>
<comment type="caution">
    <text evidence="1">The sequence shown here is derived from an EMBL/GenBank/DDBJ whole genome shotgun (WGS) entry which is preliminary data.</text>
</comment>
<keyword evidence="2" id="KW-1185">Reference proteome</keyword>